<protein>
    <submittedName>
        <fullName evidence="2">Uncharacterized protein</fullName>
    </submittedName>
</protein>
<dbReference type="Proteomes" id="UP001328107">
    <property type="component" value="Unassembled WGS sequence"/>
</dbReference>
<organism evidence="2 3">
    <name type="scientific">Pristionchus mayeri</name>
    <dbReference type="NCBI Taxonomy" id="1317129"/>
    <lineage>
        <taxon>Eukaryota</taxon>
        <taxon>Metazoa</taxon>
        <taxon>Ecdysozoa</taxon>
        <taxon>Nematoda</taxon>
        <taxon>Chromadorea</taxon>
        <taxon>Rhabditida</taxon>
        <taxon>Rhabditina</taxon>
        <taxon>Diplogasteromorpha</taxon>
        <taxon>Diplogasteroidea</taxon>
        <taxon>Neodiplogasteridae</taxon>
        <taxon>Pristionchus</taxon>
    </lineage>
</organism>
<feature type="compositionally biased region" description="Polar residues" evidence="1">
    <location>
        <begin position="282"/>
        <end position="291"/>
    </location>
</feature>
<evidence type="ECO:0000256" key="1">
    <source>
        <dbReference type="SAM" id="MobiDB-lite"/>
    </source>
</evidence>
<gene>
    <name evidence="2" type="ORF">PMAYCL1PPCAC_29166</name>
</gene>
<feature type="non-terminal residue" evidence="2">
    <location>
        <position position="1"/>
    </location>
</feature>
<feature type="compositionally biased region" description="Polar residues" evidence="1">
    <location>
        <begin position="159"/>
        <end position="180"/>
    </location>
</feature>
<evidence type="ECO:0000313" key="3">
    <source>
        <dbReference type="Proteomes" id="UP001328107"/>
    </source>
</evidence>
<name>A0AAN5D8X3_9BILA</name>
<proteinExistence type="predicted"/>
<dbReference type="EMBL" id="BTRK01000006">
    <property type="protein sequence ID" value="GMR58971.1"/>
    <property type="molecule type" value="Genomic_DNA"/>
</dbReference>
<feature type="compositionally biased region" description="Polar residues" evidence="1">
    <location>
        <begin position="69"/>
        <end position="79"/>
    </location>
</feature>
<feature type="region of interest" description="Disordered" evidence="1">
    <location>
        <begin position="159"/>
        <end position="185"/>
    </location>
</feature>
<feature type="region of interest" description="Disordered" evidence="1">
    <location>
        <begin position="238"/>
        <end position="291"/>
    </location>
</feature>
<keyword evidence="3" id="KW-1185">Reference proteome</keyword>
<feature type="compositionally biased region" description="Low complexity" evidence="1">
    <location>
        <begin position="80"/>
        <end position="93"/>
    </location>
</feature>
<comment type="caution">
    <text evidence="2">The sequence shown here is derived from an EMBL/GenBank/DDBJ whole genome shotgun (WGS) entry which is preliminary data.</text>
</comment>
<dbReference type="AlphaFoldDB" id="A0AAN5D8X3"/>
<reference evidence="3" key="1">
    <citation type="submission" date="2022-10" db="EMBL/GenBank/DDBJ databases">
        <title>Genome assembly of Pristionchus species.</title>
        <authorList>
            <person name="Yoshida K."/>
            <person name="Sommer R.J."/>
        </authorList>
    </citation>
    <scope>NUCLEOTIDE SEQUENCE [LARGE SCALE GENOMIC DNA]</scope>
    <source>
        <strain evidence="3">RS5460</strain>
    </source>
</reference>
<accession>A0AAN5D8X3</accession>
<feature type="region of interest" description="Disordered" evidence="1">
    <location>
        <begin position="41"/>
        <end position="144"/>
    </location>
</feature>
<sequence>FRVAQSCWNQNPDSRPSFSELLPQLESFREISEFQDEKPYVVGVPLPSSQPDFDVSLESGNSEDAMMNGDSQSGPNLANSSGAVSLSQSGSQGTSKKNRNRPSLRSIRKEFTRPPPLVEDLPPHKGRPSSFYLHNSHPPSPHSPFSYSTDAFEMRSTPFGTSSQMRSPREPLSSTINSRISPGALITPNSRVGGFLHDARSNAPFYEEEDVSLSHSWAPSVAASLPSLEMANKRSTQMGMRENGSGLLMSVSSSTNALNGRRLPPSAPPPSQIGGVRKSSKSDNQPMESVV</sequence>
<evidence type="ECO:0000313" key="2">
    <source>
        <dbReference type="EMBL" id="GMR58971.1"/>
    </source>
</evidence>